<sequence>MTDQVGPDPLPVEAVNGLEQLADAARAALSLELTSGVAVGTPFGGDTVAALGELRAGLVRAGLDEVRADRAVTAWMFFPERSVALAVTTADAAQWREPGKSPGGLGAR</sequence>
<name>A0A4Q7U7I8_PSEST</name>
<evidence type="ECO:0000313" key="2">
    <source>
        <dbReference type="Proteomes" id="UP000291591"/>
    </source>
</evidence>
<dbReference type="Proteomes" id="UP000291591">
    <property type="component" value="Unassembled WGS sequence"/>
</dbReference>
<keyword evidence="2" id="KW-1185">Reference proteome</keyword>
<dbReference type="EMBL" id="SHKL01000002">
    <property type="protein sequence ID" value="RZT75514.1"/>
    <property type="molecule type" value="Genomic_DNA"/>
</dbReference>
<dbReference type="RefSeq" id="WP_130295418.1">
    <property type="nucleotide sequence ID" value="NZ_SHKL01000002.1"/>
</dbReference>
<evidence type="ECO:0000313" key="1">
    <source>
        <dbReference type="EMBL" id="RZT75514.1"/>
    </source>
</evidence>
<comment type="caution">
    <text evidence="1">The sequence shown here is derived from an EMBL/GenBank/DDBJ whole genome shotgun (WGS) entry which is preliminary data.</text>
</comment>
<organism evidence="1 2">
    <name type="scientific">Pseudonocardia sediminis</name>
    <dbReference type="NCBI Taxonomy" id="1397368"/>
    <lineage>
        <taxon>Bacteria</taxon>
        <taxon>Bacillati</taxon>
        <taxon>Actinomycetota</taxon>
        <taxon>Actinomycetes</taxon>
        <taxon>Pseudonocardiales</taxon>
        <taxon>Pseudonocardiaceae</taxon>
        <taxon>Pseudonocardia</taxon>
    </lineage>
</organism>
<reference evidence="1 2" key="1">
    <citation type="submission" date="2019-02" db="EMBL/GenBank/DDBJ databases">
        <title>Sequencing the genomes of 1000 actinobacteria strains.</title>
        <authorList>
            <person name="Klenk H.-P."/>
        </authorList>
    </citation>
    <scope>NUCLEOTIDE SEQUENCE [LARGE SCALE GENOMIC DNA]</scope>
    <source>
        <strain evidence="1 2">DSM 45779</strain>
    </source>
</reference>
<dbReference type="AlphaFoldDB" id="A0A4Q7U7I8"/>
<proteinExistence type="predicted"/>
<accession>A0A4Q7U7I8</accession>
<gene>
    <name evidence="1" type="ORF">EV383_6255</name>
</gene>
<protein>
    <submittedName>
        <fullName evidence="1">Uncharacterized protein</fullName>
    </submittedName>
</protein>